<organism evidence="1 2">
    <name type="scientific">Channa striata</name>
    <name type="common">Snakehead murrel</name>
    <name type="synonym">Ophicephalus striatus</name>
    <dbReference type="NCBI Taxonomy" id="64152"/>
    <lineage>
        <taxon>Eukaryota</taxon>
        <taxon>Metazoa</taxon>
        <taxon>Chordata</taxon>
        <taxon>Craniata</taxon>
        <taxon>Vertebrata</taxon>
        <taxon>Euteleostomi</taxon>
        <taxon>Actinopterygii</taxon>
        <taxon>Neopterygii</taxon>
        <taxon>Teleostei</taxon>
        <taxon>Neoteleostei</taxon>
        <taxon>Acanthomorphata</taxon>
        <taxon>Anabantaria</taxon>
        <taxon>Anabantiformes</taxon>
        <taxon>Channoidei</taxon>
        <taxon>Channidae</taxon>
        <taxon>Channa</taxon>
    </lineage>
</organism>
<evidence type="ECO:0000313" key="2">
    <source>
        <dbReference type="Proteomes" id="UP001187415"/>
    </source>
</evidence>
<protein>
    <submittedName>
        <fullName evidence="1">Uncharacterized protein</fullName>
    </submittedName>
</protein>
<name>A0AA88NYS3_CHASR</name>
<dbReference type="EMBL" id="JAUPFM010000001">
    <property type="protein sequence ID" value="KAK2861848.1"/>
    <property type="molecule type" value="Genomic_DNA"/>
</dbReference>
<gene>
    <name evidence="1" type="ORF">Q5P01_001381</name>
</gene>
<sequence>MRVLPAGNERNRQPTNAIRGRGETMAAFISPPHIPVEERSWPGCLLFEPEADMSGSRSATGYRGQISLYGDRASTSTYFLFQINCTFCRIR</sequence>
<proteinExistence type="predicted"/>
<accession>A0AA88NYS3</accession>
<keyword evidence="2" id="KW-1185">Reference proteome</keyword>
<evidence type="ECO:0000313" key="1">
    <source>
        <dbReference type="EMBL" id="KAK2861848.1"/>
    </source>
</evidence>
<comment type="caution">
    <text evidence="1">The sequence shown here is derived from an EMBL/GenBank/DDBJ whole genome shotgun (WGS) entry which is preliminary data.</text>
</comment>
<dbReference type="AlphaFoldDB" id="A0AA88NYS3"/>
<reference evidence="1" key="1">
    <citation type="submission" date="2023-07" db="EMBL/GenBank/DDBJ databases">
        <title>Chromosome-level Genome Assembly of Striped Snakehead (Channa striata).</title>
        <authorList>
            <person name="Liu H."/>
        </authorList>
    </citation>
    <scope>NUCLEOTIDE SEQUENCE</scope>
    <source>
        <strain evidence="1">Gz</strain>
        <tissue evidence="1">Muscle</tissue>
    </source>
</reference>
<dbReference type="Proteomes" id="UP001187415">
    <property type="component" value="Unassembled WGS sequence"/>
</dbReference>